<dbReference type="STRING" id="484498.SAMN05421686_101255"/>
<keyword evidence="2" id="KW-0808">Transferase</keyword>
<dbReference type="AlphaFoldDB" id="A0A1N7J1S7"/>
<keyword evidence="3" id="KW-1185">Reference proteome</keyword>
<feature type="domain" description="N-acetyltransferase" evidence="1">
    <location>
        <begin position="5"/>
        <end position="134"/>
    </location>
</feature>
<organism evidence="2 3">
    <name type="scientific">Thalassolituus maritimus</name>
    <dbReference type="NCBI Taxonomy" id="484498"/>
    <lineage>
        <taxon>Bacteria</taxon>
        <taxon>Pseudomonadati</taxon>
        <taxon>Pseudomonadota</taxon>
        <taxon>Gammaproteobacteria</taxon>
        <taxon>Oceanospirillales</taxon>
        <taxon>Oceanospirillaceae</taxon>
        <taxon>Thalassolituus</taxon>
    </lineage>
</organism>
<dbReference type="Pfam" id="PF13673">
    <property type="entry name" value="Acetyltransf_10"/>
    <property type="match status" value="1"/>
</dbReference>
<accession>A0A1N7J1S7</accession>
<evidence type="ECO:0000313" key="2">
    <source>
        <dbReference type="EMBL" id="SIS43216.1"/>
    </source>
</evidence>
<dbReference type="PROSITE" id="PS51186">
    <property type="entry name" value="GNAT"/>
    <property type="match status" value="1"/>
</dbReference>
<evidence type="ECO:0000259" key="1">
    <source>
        <dbReference type="PROSITE" id="PS51186"/>
    </source>
</evidence>
<name>A0A1N7J1S7_9GAMM</name>
<reference evidence="3" key="1">
    <citation type="submission" date="2017-01" db="EMBL/GenBank/DDBJ databases">
        <authorList>
            <person name="Varghese N."/>
            <person name="Submissions S."/>
        </authorList>
    </citation>
    <scope>NUCLEOTIDE SEQUENCE [LARGE SCALE GENOMIC DNA]</scope>
    <source>
        <strain evidence="3">DSM 24913</strain>
    </source>
</reference>
<dbReference type="PANTHER" id="PTHR43233:SF1">
    <property type="entry name" value="FAMILY N-ACETYLTRANSFERASE, PUTATIVE (AFU_ORTHOLOGUE AFUA_6G03350)-RELATED"/>
    <property type="match status" value="1"/>
</dbReference>
<dbReference type="SUPFAM" id="SSF55729">
    <property type="entry name" value="Acyl-CoA N-acyltransferases (Nat)"/>
    <property type="match status" value="1"/>
</dbReference>
<gene>
    <name evidence="2" type="ORF">SAMN05421686_101255</name>
</gene>
<dbReference type="Proteomes" id="UP000185639">
    <property type="component" value="Unassembled WGS sequence"/>
</dbReference>
<dbReference type="InterPro" id="IPR053144">
    <property type="entry name" value="Acetyltransferase_Butenolide"/>
</dbReference>
<dbReference type="InterPro" id="IPR016181">
    <property type="entry name" value="Acyl_CoA_acyltransferase"/>
</dbReference>
<dbReference type="CDD" id="cd04301">
    <property type="entry name" value="NAT_SF"/>
    <property type="match status" value="1"/>
</dbReference>
<dbReference type="RefSeq" id="WP_245820017.1">
    <property type="nucleotide sequence ID" value="NZ_FTOH01000001.1"/>
</dbReference>
<dbReference type="InterPro" id="IPR000182">
    <property type="entry name" value="GNAT_dom"/>
</dbReference>
<dbReference type="Gene3D" id="3.40.630.30">
    <property type="match status" value="1"/>
</dbReference>
<protein>
    <submittedName>
        <fullName evidence="2">Acetyltransferase (GNAT) domain-containing protein</fullName>
    </submittedName>
</protein>
<sequence length="134" mass="15114">MDMIIEYKINAPVTTEQFLRVLETSTLGERRPVHDRARIEGMITNSNLVVTAWAGDELVGIARSMTDFYYACYLSDLAVSRDYQAVGIGKELQVLTKKQLQPGCKIILIAAPSASTYYEYLGYKSNPRCWVLEP</sequence>
<dbReference type="EMBL" id="FTOH01000001">
    <property type="protein sequence ID" value="SIS43216.1"/>
    <property type="molecule type" value="Genomic_DNA"/>
</dbReference>
<proteinExistence type="predicted"/>
<evidence type="ECO:0000313" key="3">
    <source>
        <dbReference type="Proteomes" id="UP000185639"/>
    </source>
</evidence>
<dbReference type="GO" id="GO:0016747">
    <property type="term" value="F:acyltransferase activity, transferring groups other than amino-acyl groups"/>
    <property type="evidence" value="ECO:0007669"/>
    <property type="project" value="InterPro"/>
</dbReference>
<dbReference type="PANTHER" id="PTHR43233">
    <property type="entry name" value="FAMILY N-ACETYLTRANSFERASE, PUTATIVE (AFU_ORTHOLOGUE AFUA_6G03350)-RELATED"/>
    <property type="match status" value="1"/>
</dbReference>